<gene>
    <name evidence="3" type="ORF">V865_000475</name>
</gene>
<proteinExistence type="predicted"/>
<evidence type="ECO:0000256" key="1">
    <source>
        <dbReference type="SAM" id="Coils"/>
    </source>
</evidence>
<reference evidence="3 4" key="1">
    <citation type="submission" date="2024-01" db="EMBL/GenBank/DDBJ databases">
        <title>Comparative genomics of Cryptococcus and Kwoniella reveals pathogenesis evolution and contrasting modes of karyotype evolution via chromosome fusion or intercentromeric recombination.</title>
        <authorList>
            <person name="Coelho M.A."/>
            <person name="David-Palma M."/>
            <person name="Shea T."/>
            <person name="Bowers K."/>
            <person name="McGinley-Smith S."/>
            <person name="Mohammad A.W."/>
            <person name="Gnirke A."/>
            <person name="Yurkov A.M."/>
            <person name="Nowrousian M."/>
            <person name="Sun S."/>
            <person name="Cuomo C.A."/>
            <person name="Heitman J."/>
        </authorList>
    </citation>
    <scope>NUCLEOTIDE SEQUENCE [LARGE SCALE GENOMIC DNA]</scope>
    <source>
        <strain evidence="3 4">PYCC6329</strain>
    </source>
</reference>
<feature type="region of interest" description="Disordered" evidence="2">
    <location>
        <begin position="266"/>
        <end position="298"/>
    </location>
</feature>
<feature type="compositionally biased region" description="Polar residues" evidence="2">
    <location>
        <begin position="32"/>
        <end position="45"/>
    </location>
</feature>
<name>A0AAX4K7G9_9TREE</name>
<evidence type="ECO:0000313" key="3">
    <source>
        <dbReference type="EMBL" id="WWD02436.1"/>
    </source>
</evidence>
<feature type="compositionally biased region" description="Basic and acidic residues" evidence="2">
    <location>
        <begin position="1"/>
        <end position="11"/>
    </location>
</feature>
<keyword evidence="1" id="KW-0175">Coiled coil</keyword>
<dbReference type="GeneID" id="91099279"/>
<feature type="coiled-coil region" evidence="1">
    <location>
        <begin position="122"/>
        <end position="149"/>
    </location>
</feature>
<sequence length="432" mass="49667">MHSEEQQHDDLVASPPTHTTPVFSQEDFHPEMSSSNSIPHNQSTPCDPPPPQSTITNPSSSSNTTILVGDTTINDIVRSSIPACDTNKHNKDDDHDIAGNISHATPSVADLTDELTICRSRISDLEKSNKALKSENEEYRESLKYQSEEIKLLRKTYPPNASTEQSPRYHREDGCSDGWEMNPFEEYNEVMGWGGKNVDQHKENLQKIIIFDDPPQELIYETDKSQERSSENDLASIKVKILKRDIHNLKMRVEMLQREQNEKYWKDTTSPYKEEEEVSEAREEGEDDGPASNYFDDQHDYANDSLRLEQALLQEKQDHLRTLSKIEEIVHLKDKEIRELNDKLLDQQGLAAEMLDTNGILTQRISELEKQLEDDHRLRMEERSNDVKRFQEERFTGEVRAGVAGRTSEVFDAGLTDVFEVEKGSQPKYYGW</sequence>
<accession>A0AAX4K7G9</accession>
<evidence type="ECO:0000313" key="4">
    <source>
        <dbReference type="Proteomes" id="UP001358614"/>
    </source>
</evidence>
<keyword evidence="4" id="KW-1185">Reference proteome</keyword>
<evidence type="ECO:0000256" key="2">
    <source>
        <dbReference type="SAM" id="MobiDB-lite"/>
    </source>
</evidence>
<dbReference type="KEGG" id="ker:91099279"/>
<dbReference type="RefSeq" id="XP_066080403.1">
    <property type="nucleotide sequence ID" value="XM_066224306.1"/>
</dbReference>
<dbReference type="Proteomes" id="UP001358614">
    <property type="component" value="Chromosome 1"/>
</dbReference>
<feature type="compositionally biased region" description="Acidic residues" evidence="2">
    <location>
        <begin position="274"/>
        <end position="289"/>
    </location>
</feature>
<dbReference type="EMBL" id="CP144089">
    <property type="protein sequence ID" value="WWD02436.1"/>
    <property type="molecule type" value="Genomic_DNA"/>
</dbReference>
<protein>
    <submittedName>
        <fullName evidence="3">Uncharacterized protein</fullName>
    </submittedName>
</protein>
<feature type="compositionally biased region" description="Low complexity" evidence="2">
    <location>
        <begin position="53"/>
        <end position="66"/>
    </location>
</feature>
<organism evidence="3 4">
    <name type="scientific">Kwoniella europaea PYCC6329</name>
    <dbReference type="NCBI Taxonomy" id="1423913"/>
    <lineage>
        <taxon>Eukaryota</taxon>
        <taxon>Fungi</taxon>
        <taxon>Dikarya</taxon>
        <taxon>Basidiomycota</taxon>
        <taxon>Agaricomycotina</taxon>
        <taxon>Tremellomycetes</taxon>
        <taxon>Tremellales</taxon>
        <taxon>Cryptococcaceae</taxon>
        <taxon>Kwoniella</taxon>
    </lineage>
</organism>
<feature type="region of interest" description="Disordered" evidence="2">
    <location>
        <begin position="1"/>
        <end position="67"/>
    </location>
</feature>
<feature type="coiled-coil region" evidence="1">
    <location>
        <begin position="323"/>
        <end position="371"/>
    </location>
</feature>
<dbReference type="AlphaFoldDB" id="A0AAX4K7G9"/>